<accession>A0A1B6VNK4</accession>
<comment type="caution">
    <text evidence="11">The sequence shown here is derived from an EMBL/GenBank/DDBJ whole genome shotgun (WGS) entry which is preliminary data.</text>
</comment>
<dbReference type="Pfam" id="PF02875">
    <property type="entry name" value="Mur_ligase_C"/>
    <property type="match status" value="1"/>
</dbReference>
<dbReference type="Gene3D" id="3.40.1190.10">
    <property type="entry name" value="Mur-like, catalytic domain"/>
    <property type="match status" value="1"/>
</dbReference>
<keyword evidence="5 7" id="KW-0547">Nucleotide-binding</keyword>
<dbReference type="HAMAP" id="MF_00639">
    <property type="entry name" value="MurD"/>
    <property type="match status" value="1"/>
</dbReference>
<keyword evidence="4 7" id="KW-0436">Ligase</keyword>
<dbReference type="OrthoDB" id="9809796at2"/>
<dbReference type="SUPFAM" id="SSF53244">
    <property type="entry name" value="MurD-like peptide ligases, peptide-binding domain"/>
    <property type="match status" value="1"/>
</dbReference>
<keyword evidence="7 8" id="KW-0961">Cell wall biogenesis/degradation</keyword>
<evidence type="ECO:0000256" key="8">
    <source>
        <dbReference type="RuleBase" id="RU003664"/>
    </source>
</evidence>
<keyword evidence="6 7" id="KW-0067">ATP-binding</keyword>
<keyword evidence="7 8" id="KW-0132">Cell division</keyword>
<dbReference type="InterPro" id="IPR004101">
    <property type="entry name" value="Mur_ligase_C"/>
</dbReference>
<organism evidence="11 12">
    <name type="scientific">Gluconobacter cerinus</name>
    <dbReference type="NCBI Taxonomy" id="38307"/>
    <lineage>
        <taxon>Bacteria</taxon>
        <taxon>Pseudomonadati</taxon>
        <taxon>Pseudomonadota</taxon>
        <taxon>Alphaproteobacteria</taxon>
        <taxon>Acetobacterales</taxon>
        <taxon>Acetobacteraceae</taxon>
        <taxon>Gluconobacter</taxon>
    </lineage>
</organism>
<dbReference type="GO" id="GO:0005737">
    <property type="term" value="C:cytoplasm"/>
    <property type="evidence" value="ECO:0007669"/>
    <property type="project" value="UniProtKB-SubCell"/>
</dbReference>
<proteinExistence type="inferred from homology"/>
<dbReference type="PANTHER" id="PTHR43692:SF1">
    <property type="entry name" value="UDP-N-ACETYLMURAMOYLALANINE--D-GLUTAMATE LIGASE"/>
    <property type="match status" value="1"/>
</dbReference>
<comment type="function">
    <text evidence="7 8">Cell wall formation. Catalyzes the addition of glutamate to the nucleotide precursor UDP-N-acetylmuramoyl-L-alanine (UMA).</text>
</comment>
<comment type="subcellular location">
    <subcellularLocation>
        <location evidence="1 7 8">Cytoplasm</location>
    </subcellularLocation>
</comment>
<dbReference type="NCBIfam" id="TIGR01087">
    <property type="entry name" value="murD"/>
    <property type="match status" value="1"/>
</dbReference>
<comment type="similarity">
    <text evidence="7">Belongs to the MurCDEF family.</text>
</comment>
<dbReference type="GO" id="GO:0009252">
    <property type="term" value="P:peptidoglycan biosynthetic process"/>
    <property type="evidence" value="ECO:0007669"/>
    <property type="project" value="UniProtKB-UniRule"/>
</dbReference>
<dbReference type="InterPro" id="IPR036615">
    <property type="entry name" value="Mur_ligase_C_dom_sf"/>
</dbReference>
<keyword evidence="7 8" id="KW-0573">Peptidoglycan synthesis</keyword>
<evidence type="ECO:0000313" key="12">
    <source>
        <dbReference type="Proteomes" id="UP000077786"/>
    </source>
</evidence>
<dbReference type="PANTHER" id="PTHR43692">
    <property type="entry name" value="UDP-N-ACETYLMURAMOYLALANINE--D-GLUTAMATE LIGASE"/>
    <property type="match status" value="1"/>
</dbReference>
<dbReference type="GO" id="GO:0008764">
    <property type="term" value="F:UDP-N-acetylmuramoylalanine-D-glutamate ligase activity"/>
    <property type="evidence" value="ECO:0007669"/>
    <property type="project" value="UniProtKB-UniRule"/>
</dbReference>
<evidence type="ECO:0000256" key="5">
    <source>
        <dbReference type="ARBA" id="ARBA00022741"/>
    </source>
</evidence>
<feature type="domain" description="Mur ligase C-terminal" evidence="9">
    <location>
        <begin position="296"/>
        <end position="409"/>
    </location>
</feature>
<dbReference type="PATRIC" id="fig|38307.3.peg.357"/>
<feature type="binding site" evidence="7">
    <location>
        <begin position="119"/>
        <end position="125"/>
    </location>
    <ligand>
        <name>ATP</name>
        <dbReference type="ChEBI" id="CHEBI:30616"/>
    </ligand>
</feature>
<dbReference type="SUPFAM" id="SSF51984">
    <property type="entry name" value="MurCD N-terminal domain"/>
    <property type="match status" value="1"/>
</dbReference>
<evidence type="ECO:0000313" key="11">
    <source>
        <dbReference type="EMBL" id="OAJ68779.1"/>
    </source>
</evidence>
<dbReference type="InterPro" id="IPR036565">
    <property type="entry name" value="Mur-like_cat_sf"/>
</dbReference>
<gene>
    <name evidence="7" type="primary">murD</name>
    <name evidence="11" type="ORF">A0123_00342</name>
</gene>
<dbReference type="SUPFAM" id="SSF53623">
    <property type="entry name" value="MurD-like peptide ligases, catalytic domain"/>
    <property type="match status" value="1"/>
</dbReference>
<evidence type="ECO:0000259" key="9">
    <source>
        <dbReference type="Pfam" id="PF02875"/>
    </source>
</evidence>
<keyword evidence="7 8" id="KW-0133">Cell shape</keyword>
<dbReference type="InterPro" id="IPR005762">
    <property type="entry name" value="MurD"/>
</dbReference>
<evidence type="ECO:0000256" key="3">
    <source>
        <dbReference type="ARBA" id="ARBA00022490"/>
    </source>
</evidence>
<evidence type="ECO:0000256" key="2">
    <source>
        <dbReference type="ARBA" id="ARBA00004752"/>
    </source>
</evidence>
<dbReference type="Gene3D" id="3.90.190.20">
    <property type="entry name" value="Mur ligase, C-terminal domain"/>
    <property type="match status" value="1"/>
</dbReference>
<comment type="catalytic activity">
    <reaction evidence="7 8">
        <text>UDP-N-acetyl-alpha-D-muramoyl-L-alanine + D-glutamate + ATP = UDP-N-acetyl-alpha-D-muramoyl-L-alanyl-D-glutamate + ADP + phosphate + H(+)</text>
        <dbReference type="Rhea" id="RHEA:16429"/>
        <dbReference type="ChEBI" id="CHEBI:15378"/>
        <dbReference type="ChEBI" id="CHEBI:29986"/>
        <dbReference type="ChEBI" id="CHEBI:30616"/>
        <dbReference type="ChEBI" id="CHEBI:43474"/>
        <dbReference type="ChEBI" id="CHEBI:83898"/>
        <dbReference type="ChEBI" id="CHEBI:83900"/>
        <dbReference type="ChEBI" id="CHEBI:456216"/>
        <dbReference type="EC" id="6.3.2.9"/>
    </reaction>
</comment>
<dbReference type="Pfam" id="PF08245">
    <property type="entry name" value="Mur_ligase_M"/>
    <property type="match status" value="1"/>
</dbReference>
<dbReference type="GO" id="GO:0051301">
    <property type="term" value="P:cell division"/>
    <property type="evidence" value="ECO:0007669"/>
    <property type="project" value="UniProtKB-KW"/>
</dbReference>
<dbReference type="InterPro" id="IPR013221">
    <property type="entry name" value="Mur_ligase_cen"/>
</dbReference>
<feature type="domain" description="Mur ligase central" evidence="10">
    <location>
        <begin position="117"/>
        <end position="243"/>
    </location>
</feature>
<dbReference type="GO" id="GO:0071555">
    <property type="term" value="P:cell wall organization"/>
    <property type="evidence" value="ECO:0007669"/>
    <property type="project" value="UniProtKB-KW"/>
</dbReference>
<dbReference type="EC" id="6.3.2.9" evidence="7 8"/>
<name>A0A1B6VNK4_9PROT</name>
<keyword evidence="7 8" id="KW-0131">Cell cycle</keyword>
<dbReference type="GO" id="GO:0005524">
    <property type="term" value="F:ATP binding"/>
    <property type="evidence" value="ECO:0007669"/>
    <property type="project" value="UniProtKB-UniRule"/>
</dbReference>
<keyword evidence="3 7" id="KW-0963">Cytoplasm</keyword>
<dbReference type="Gene3D" id="3.40.50.720">
    <property type="entry name" value="NAD(P)-binding Rossmann-like Domain"/>
    <property type="match status" value="1"/>
</dbReference>
<evidence type="ECO:0000259" key="10">
    <source>
        <dbReference type="Pfam" id="PF08245"/>
    </source>
</evidence>
<reference evidence="11 12" key="1">
    <citation type="submission" date="2016-03" db="EMBL/GenBank/DDBJ databases">
        <title>Draft genome sequence of Gluconobacter cerinus strain CECT 9110.</title>
        <authorList>
            <person name="Sainz F."/>
            <person name="Mas A."/>
            <person name="Torija M.J."/>
        </authorList>
    </citation>
    <scope>NUCLEOTIDE SEQUENCE [LARGE SCALE GENOMIC DNA]</scope>
    <source>
        <strain evidence="11 12">CECT 9110</strain>
    </source>
</reference>
<dbReference type="UniPathway" id="UPA00219"/>
<sequence length="448" mass="47265">MTGFPTDLLAGERYAVCGLGRNGAAVVSALLNMGAEVQAWDDNAPSLSPHERLTLAPLTDLSGMTALVLSPGIPHILPKPHPVAELARAQNVQILSDAELLYRNVRKAGSKARFAAITGTNGKSTTTALLAHLLQSAGVPCVAGGNLGTASLALPLLADTGVYVIEMSSYMLERLDQFHAATTCLLNITPDHLDRHGDMDGYATAKAHVFDNMTSEDLAAIGEDDPWCLTIAEKIASRGIPVTVLAPDAVPSFDGPALPGRHNRQNVAAAWAMAKHLGLSDTAIRDGLVSFPGLEHRLQKVAERDGVAFINDSKATNAEAASKALGSYDRVMWIAGGTAKAGGIEMLVPWFDRIAHAFLIGRDASVLAATLQANDVPYTMCDTLDHAVPAAFDAALTGGVKTVLLSPACASFDQFRSFEDRGSHFLQICDNIVKSGHSGEMLKAEQEG</sequence>
<dbReference type="AlphaFoldDB" id="A0A1B6VNK4"/>
<evidence type="ECO:0000256" key="7">
    <source>
        <dbReference type="HAMAP-Rule" id="MF_00639"/>
    </source>
</evidence>
<dbReference type="RefSeq" id="WP_064273098.1">
    <property type="nucleotide sequence ID" value="NZ_LUTU01000004.1"/>
</dbReference>
<comment type="pathway">
    <text evidence="2 7 8">Cell wall biogenesis; peptidoglycan biosynthesis.</text>
</comment>
<dbReference type="GO" id="GO:0008360">
    <property type="term" value="P:regulation of cell shape"/>
    <property type="evidence" value="ECO:0007669"/>
    <property type="project" value="UniProtKB-KW"/>
</dbReference>
<evidence type="ECO:0000256" key="4">
    <source>
        <dbReference type="ARBA" id="ARBA00022598"/>
    </source>
</evidence>
<evidence type="ECO:0000256" key="6">
    <source>
        <dbReference type="ARBA" id="ARBA00022840"/>
    </source>
</evidence>
<dbReference type="Proteomes" id="UP000077786">
    <property type="component" value="Unassembled WGS sequence"/>
</dbReference>
<evidence type="ECO:0000256" key="1">
    <source>
        <dbReference type="ARBA" id="ARBA00004496"/>
    </source>
</evidence>
<protein>
    <recommendedName>
        <fullName evidence="7 8">UDP-N-acetylmuramoylalanine--D-glutamate ligase</fullName>
        <ecNumber evidence="7 8">6.3.2.9</ecNumber>
    </recommendedName>
    <alternativeName>
        <fullName evidence="7">D-glutamic acid-adding enzyme</fullName>
    </alternativeName>
    <alternativeName>
        <fullName evidence="7">UDP-N-acetylmuramoyl-L-alanyl-D-glutamate synthetase</fullName>
    </alternativeName>
</protein>
<dbReference type="EMBL" id="LUTU01000004">
    <property type="protein sequence ID" value="OAJ68779.1"/>
    <property type="molecule type" value="Genomic_DNA"/>
</dbReference>